<dbReference type="RefSeq" id="WP_134113003.1">
    <property type="nucleotide sequence ID" value="NZ_SOBG01000004.1"/>
</dbReference>
<evidence type="ECO:0000256" key="11">
    <source>
        <dbReference type="PIRSR" id="PIRSR005639-1"/>
    </source>
</evidence>
<evidence type="ECO:0000256" key="9">
    <source>
        <dbReference type="ARBA" id="ARBA00064749"/>
    </source>
</evidence>
<evidence type="ECO:0000256" key="12">
    <source>
        <dbReference type="PIRSR" id="PIRSR005639-2"/>
    </source>
</evidence>
<accession>A0AA46I5R0</accession>
<comment type="pathway">
    <text evidence="10">Cofactor biosynthesis; pyridoxal 5'-phosphate biosynthesis.</text>
</comment>
<feature type="binding site" evidence="10 12">
    <location>
        <begin position="46"/>
        <end position="48"/>
    </location>
    <ligand>
        <name>L-glutamine</name>
        <dbReference type="ChEBI" id="CHEBI:58359"/>
    </ligand>
</feature>
<evidence type="ECO:0000256" key="10">
    <source>
        <dbReference type="HAMAP-Rule" id="MF_01615"/>
    </source>
</evidence>
<dbReference type="GO" id="GO:0005829">
    <property type="term" value="C:cytosol"/>
    <property type="evidence" value="ECO:0007669"/>
    <property type="project" value="TreeGrafter"/>
</dbReference>
<dbReference type="EC" id="4.3.3.6" evidence="10"/>
<proteinExistence type="inferred from homology"/>
<dbReference type="GO" id="GO:0004359">
    <property type="term" value="F:glutaminase activity"/>
    <property type="evidence" value="ECO:0007669"/>
    <property type="project" value="UniProtKB-UniRule"/>
</dbReference>
<dbReference type="GO" id="GO:0008614">
    <property type="term" value="P:pyridoxine metabolic process"/>
    <property type="evidence" value="ECO:0007669"/>
    <property type="project" value="TreeGrafter"/>
</dbReference>
<dbReference type="GO" id="GO:0042823">
    <property type="term" value="P:pyridoxal phosphate biosynthetic process"/>
    <property type="evidence" value="ECO:0007669"/>
    <property type="project" value="UniProtKB-UniRule"/>
</dbReference>
<dbReference type="SUPFAM" id="SSF52317">
    <property type="entry name" value="Class I glutamine amidotransferase-like"/>
    <property type="match status" value="1"/>
</dbReference>
<dbReference type="InterPro" id="IPR021196">
    <property type="entry name" value="PdxT/SNO_CS"/>
</dbReference>
<feature type="binding site" evidence="10 12">
    <location>
        <begin position="133"/>
        <end position="134"/>
    </location>
    <ligand>
        <name>L-glutamine</name>
        <dbReference type="ChEBI" id="CHEBI:58359"/>
    </ligand>
</feature>
<evidence type="ECO:0000313" key="13">
    <source>
        <dbReference type="EMBL" id="TDT70568.1"/>
    </source>
</evidence>
<dbReference type="Pfam" id="PF01174">
    <property type="entry name" value="SNO"/>
    <property type="match status" value="1"/>
</dbReference>
<dbReference type="PIRSF" id="PIRSF005639">
    <property type="entry name" value="Glut_amidoT_SNO"/>
    <property type="match status" value="1"/>
</dbReference>
<dbReference type="NCBIfam" id="TIGR03800">
    <property type="entry name" value="PLP_synth_Pdx2"/>
    <property type="match status" value="1"/>
</dbReference>
<protein>
    <recommendedName>
        <fullName evidence="10">Pyridoxal 5'-phosphate synthase subunit PdxT</fullName>
        <ecNumber evidence="10">4.3.3.6</ecNumber>
    </recommendedName>
    <alternativeName>
        <fullName evidence="10">Pdx2</fullName>
    </alternativeName>
    <alternativeName>
        <fullName evidence="10">Pyridoxal 5'-phosphate synthase glutaminase subunit</fullName>
        <ecNumber evidence="10">3.5.1.2</ecNumber>
    </alternativeName>
</protein>
<dbReference type="Gene3D" id="3.40.50.880">
    <property type="match status" value="1"/>
</dbReference>
<dbReference type="Proteomes" id="UP000294678">
    <property type="component" value="Unassembled WGS sequence"/>
</dbReference>
<dbReference type="PROSITE" id="PS51273">
    <property type="entry name" value="GATASE_TYPE_1"/>
    <property type="match status" value="1"/>
</dbReference>
<evidence type="ECO:0000313" key="14">
    <source>
        <dbReference type="Proteomes" id="UP000294678"/>
    </source>
</evidence>
<dbReference type="PROSITE" id="PS51130">
    <property type="entry name" value="PDXT_SNO_2"/>
    <property type="match status" value="1"/>
</dbReference>
<name>A0AA46I5R0_9FUSO</name>
<organism evidence="13 14">
    <name type="scientific">Hypnocyclicus thermotrophus</name>
    <dbReference type="NCBI Taxonomy" id="1627895"/>
    <lineage>
        <taxon>Bacteria</taxon>
        <taxon>Fusobacteriati</taxon>
        <taxon>Fusobacteriota</taxon>
        <taxon>Fusobacteriia</taxon>
        <taxon>Fusobacteriales</taxon>
        <taxon>Fusobacteriaceae</taxon>
        <taxon>Hypnocyclicus</taxon>
    </lineage>
</organism>
<keyword evidence="2 10" id="KW-0378">Hydrolase</keyword>
<dbReference type="EMBL" id="SOBG01000004">
    <property type="protein sequence ID" value="TDT70568.1"/>
    <property type="molecule type" value="Genomic_DNA"/>
</dbReference>
<evidence type="ECO:0000256" key="4">
    <source>
        <dbReference type="ARBA" id="ARBA00022962"/>
    </source>
</evidence>
<keyword evidence="14" id="KW-1185">Reference proteome</keyword>
<dbReference type="FunFam" id="3.40.50.880:FF:000010">
    <property type="entry name" value="uncharacterized protein LOC100176842 isoform X2"/>
    <property type="match status" value="1"/>
</dbReference>
<evidence type="ECO:0000256" key="1">
    <source>
        <dbReference type="ARBA" id="ARBA00008345"/>
    </source>
</evidence>
<feature type="binding site" evidence="10 12">
    <location>
        <position position="105"/>
    </location>
    <ligand>
        <name>L-glutamine</name>
        <dbReference type="ChEBI" id="CHEBI:58359"/>
    </ligand>
</feature>
<comment type="subunit">
    <text evidence="9 10">In the presence of PdxS, forms a dodecamer of heterodimers. Only shows activity in the heterodimer.</text>
</comment>
<gene>
    <name evidence="10" type="primary">pdxT</name>
    <name evidence="13" type="ORF">EV215_1115</name>
</gene>
<feature type="active site" description="Nucleophile" evidence="10 11">
    <location>
        <position position="78"/>
    </location>
</feature>
<evidence type="ECO:0000256" key="2">
    <source>
        <dbReference type="ARBA" id="ARBA00022801"/>
    </source>
</evidence>
<comment type="similarity">
    <text evidence="1 10">Belongs to the glutaminase PdxT/SNO family.</text>
</comment>
<comment type="catalytic activity">
    <reaction evidence="6 10">
        <text>aldehydo-D-ribose 5-phosphate + D-glyceraldehyde 3-phosphate + L-glutamine = pyridoxal 5'-phosphate + L-glutamate + phosphate + 3 H2O + H(+)</text>
        <dbReference type="Rhea" id="RHEA:31507"/>
        <dbReference type="ChEBI" id="CHEBI:15377"/>
        <dbReference type="ChEBI" id="CHEBI:15378"/>
        <dbReference type="ChEBI" id="CHEBI:29985"/>
        <dbReference type="ChEBI" id="CHEBI:43474"/>
        <dbReference type="ChEBI" id="CHEBI:58273"/>
        <dbReference type="ChEBI" id="CHEBI:58359"/>
        <dbReference type="ChEBI" id="CHEBI:59776"/>
        <dbReference type="ChEBI" id="CHEBI:597326"/>
        <dbReference type="EC" id="4.3.3.6"/>
    </reaction>
</comment>
<dbReference type="PANTHER" id="PTHR31559">
    <property type="entry name" value="PYRIDOXAL 5'-PHOSPHATE SYNTHASE SUBUNIT SNO"/>
    <property type="match status" value="1"/>
</dbReference>
<evidence type="ECO:0000256" key="5">
    <source>
        <dbReference type="ARBA" id="ARBA00023239"/>
    </source>
</evidence>
<dbReference type="GO" id="GO:1903600">
    <property type="term" value="C:glutaminase complex"/>
    <property type="evidence" value="ECO:0007669"/>
    <property type="project" value="TreeGrafter"/>
</dbReference>
<dbReference type="CDD" id="cd01749">
    <property type="entry name" value="GATase1_PB"/>
    <property type="match status" value="1"/>
</dbReference>
<dbReference type="EC" id="3.5.1.2" evidence="10"/>
<evidence type="ECO:0000256" key="3">
    <source>
        <dbReference type="ARBA" id="ARBA00022898"/>
    </source>
</evidence>
<keyword evidence="3 10" id="KW-0663">Pyridoxal phosphate</keyword>
<keyword evidence="4 10" id="KW-0315">Glutamine amidotransferase</keyword>
<evidence type="ECO:0000256" key="8">
    <source>
        <dbReference type="ARBA" id="ARBA00054599"/>
    </source>
</evidence>
<evidence type="ECO:0000256" key="6">
    <source>
        <dbReference type="ARBA" id="ARBA00047992"/>
    </source>
</evidence>
<dbReference type="PANTHER" id="PTHR31559:SF0">
    <property type="entry name" value="PYRIDOXAL 5'-PHOSPHATE SYNTHASE SUBUNIT SNO1-RELATED"/>
    <property type="match status" value="1"/>
</dbReference>
<evidence type="ECO:0000256" key="7">
    <source>
        <dbReference type="ARBA" id="ARBA00049534"/>
    </source>
</evidence>
<dbReference type="HAMAP" id="MF_01615">
    <property type="entry name" value="PdxT"/>
    <property type="match status" value="1"/>
</dbReference>
<keyword evidence="5 10" id="KW-0456">Lyase</keyword>
<comment type="function">
    <text evidence="8 10">Catalyzes the hydrolysis of glutamine to glutamate and ammonia as part of the biosynthesis of pyridoxal 5'-phosphate. The resulting ammonia molecule is channeled to the active site of PdxS.</text>
</comment>
<dbReference type="GO" id="GO:0036381">
    <property type="term" value="F:pyridoxal 5'-phosphate synthase (glutamine hydrolysing) activity"/>
    <property type="evidence" value="ECO:0007669"/>
    <property type="project" value="UniProtKB-UniRule"/>
</dbReference>
<dbReference type="InterPro" id="IPR029062">
    <property type="entry name" value="Class_I_gatase-like"/>
</dbReference>
<feature type="active site" description="Charge relay system" evidence="10 11">
    <location>
        <position position="169"/>
    </location>
</feature>
<dbReference type="AlphaFoldDB" id="A0AA46I5R0"/>
<sequence>MKIGVLALQGAFIEHINILRNLNVEAIEIRKKEKLNEIDGLIIPGGESTAIGKLLVDLNIKDSLIEKIKEGLPIFGTCAGLILLAKKIVNDDKIHLGVMDIVVRRNAYGRQLGSFYTEEYVKNIGEKIKMTFIRAPYIEAVENNVEVLSQVNGHIVAAKQNNILVTSFHPELTDDNRVHKYFIKIVKENKK</sequence>
<reference evidence="13 14" key="1">
    <citation type="submission" date="2019-03" db="EMBL/GenBank/DDBJ databases">
        <title>Genomic Encyclopedia of Type Strains, Phase IV (KMG-IV): sequencing the most valuable type-strain genomes for metagenomic binning, comparative biology and taxonomic classification.</title>
        <authorList>
            <person name="Goeker M."/>
        </authorList>
    </citation>
    <scope>NUCLEOTIDE SEQUENCE [LARGE SCALE GENOMIC DNA]</scope>
    <source>
        <strain evidence="13 14">DSM 100055</strain>
    </source>
</reference>
<feature type="active site" description="Charge relay system" evidence="10 11">
    <location>
        <position position="171"/>
    </location>
</feature>
<dbReference type="InterPro" id="IPR002161">
    <property type="entry name" value="PdxT/SNO"/>
</dbReference>
<dbReference type="PROSITE" id="PS51274">
    <property type="entry name" value="GATASE_COBBQ"/>
    <property type="match status" value="1"/>
</dbReference>
<comment type="caution">
    <text evidence="13">The sequence shown here is derived from an EMBL/GenBank/DDBJ whole genome shotgun (WGS) entry which is preliminary data.</text>
</comment>
<dbReference type="PROSITE" id="PS01236">
    <property type="entry name" value="PDXT_SNO_1"/>
    <property type="match status" value="1"/>
</dbReference>
<comment type="catalytic activity">
    <reaction evidence="7 10">
        <text>L-glutamine + H2O = L-glutamate + NH4(+)</text>
        <dbReference type="Rhea" id="RHEA:15889"/>
        <dbReference type="ChEBI" id="CHEBI:15377"/>
        <dbReference type="ChEBI" id="CHEBI:28938"/>
        <dbReference type="ChEBI" id="CHEBI:29985"/>
        <dbReference type="ChEBI" id="CHEBI:58359"/>
        <dbReference type="EC" id="3.5.1.2"/>
    </reaction>
</comment>
<dbReference type="GO" id="GO:0006543">
    <property type="term" value="P:L-glutamine catabolic process"/>
    <property type="evidence" value="ECO:0007669"/>
    <property type="project" value="UniProtKB-UniRule"/>
</dbReference>